<proteinExistence type="predicted"/>
<comment type="caution">
    <text evidence="2">The sequence shown here is derived from an EMBL/GenBank/DDBJ whole genome shotgun (WGS) entry which is preliminary data.</text>
</comment>
<dbReference type="RefSeq" id="WP_122399094.1">
    <property type="nucleotide sequence ID" value="NZ_RFFJ01000175.1"/>
</dbReference>
<sequence length="672" mass="73997">MSGDSHTWVAGAAGPINTGSGHQYVIQVAMEETFRRLGPRARDPRAVARGQLRHLRARFVPPTGYARARRLLTERSAVAVSGPVGGGRRATAQMVLHELAPDGDPVHEVDIGEEENETPLDAGAVGRRARLLLDLSESDTGQLLRLRGALADFLAVVERREARLAVVVPEQATALLAADLAAHVARIDPPPTRAVLMRHLRQDGVRLTPEELDLPEVAAELAGASLARVAELARLVGEAHAARPDAGFAAWSREALDRATEDAAKTAAFLAGLPDGRRRALALTVATLHGARPEIVQRALDLLSTQLRHGRDARPRLDHADLTAELEKVRAKVSGPDGRVRFEQPGREEAVLDHFWTYYADLRGDVQAWVVRCVRILGLPTGERERVVDRFAKRALRGGEPERLLTVARAWTGTDPSQQLVPDATQALTAGLEHPRHGRAVRRLILEEVRRADLPKFQRLALTVVCSRVIAVHHPDQAMVRLHHLARRETRDQRSPAWEELRELVMAERRLAARLLHRLTRHIPNGRHAHADADRRLLLGLTRPLAAHPAPLRADAFREPLVRGWADALERLPRAEWDDAFRWWLTAVAGTADRHGDPLVEILAEAGAASPRTAGPMYLAARVWAHEDPALRAARLPVVDRLRRALDTAQGLTPPTPPEAPHSRPRSTENAP</sequence>
<evidence type="ECO:0000256" key="1">
    <source>
        <dbReference type="SAM" id="MobiDB-lite"/>
    </source>
</evidence>
<evidence type="ECO:0000313" key="2">
    <source>
        <dbReference type="EMBL" id="RMI34542.1"/>
    </source>
</evidence>
<accession>A0A3M2LAB4</accession>
<evidence type="ECO:0000313" key="3">
    <source>
        <dbReference type="Proteomes" id="UP000278673"/>
    </source>
</evidence>
<dbReference type="Proteomes" id="UP000278673">
    <property type="component" value="Unassembled WGS sequence"/>
</dbReference>
<dbReference type="AlphaFoldDB" id="A0A3M2LAB4"/>
<dbReference type="EMBL" id="RFFJ01000175">
    <property type="protein sequence ID" value="RMI34542.1"/>
    <property type="molecule type" value="Genomic_DNA"/>
</dbReference>
<feature type="region of interest" description="Disordered" evidence="1">
    <location>
        <begin position="647"/>
        <end position="672"/>
    </location>
</feature>
<organism evidence="2 3">
    <name type="scientific">Streptomyces triticirhizae</name>
    <dbReference type="NCBI Taxonomy" id="2483353"/>
    <lineage>
        <taxon>Bacteria</taxon>
        <taxon>Bacillati</taxon>
        <taxon>Actinomycetota</taxon>
        <taxon>Actinomycetes</taxon>
        <taxon>Kitasatosporales</taxon>
        <taxon>Streptomycetaceae</taxon>
        <taxon>Streptomyces</taxon>
    </lineage>
</organism>
<name>A0A3M2LAB4_9ACTN</name>
<reference evidence="2 3" key="1">
    <citation type="submission" date="2018-10" db="EMBL/GenBank/DDBJ databases">
        <title>Isolation, diversity and antifungal activity of actinobacteria from wheat.</title>
        <authorList>
            <person name="Han C."/>
        </authorList>
    </citation>
    <scope>NUCLEOTIDE SEQUENCE [LARGE SCALE GENOMIC DNA]</scope>
    <source>
        <strain evidence="2 3">NEAU-YY642</strain>
    </source>
</reference>
<protein>
    <submittedName>
        <fullName evidence="2">ABC transporter substrate-binding protein</fullName>
    </submittedName>
</protein>
<keyword evidence="3" id="KW-1185">Reference proteome</keyword>
<gene>
    <name evidence="2" type="ORF">EBN88_23650</name>
</gene>